<dbReference type="CDD" id="cd17562">
    <property type="entry name" value="REC_CheY4-like"/>
    <property type="match status" value="1"/>
</dbReference>
<comment type="caution">
    <text evidence="4">The sequence shown here is derived from an EMBL/GenBank/DDBJ whole genome shotgun (WGS) entry which is preliminary data.</text>
</comment>
<dbReference type="AlphaFoldDB" id="A0A934RZM7"/>
<evidence type="ECO:0000256" key="2">
    <source>
        <dbReference type="PROSITE-ProRule" id="PRU00169"/>
    </source>
</evidence>
<keyword evidence="1 2" id="KW-0597">Phosphoprotein</keyword>
<dbReference type="SUPFAM" id="SSF52172">
    <property type="entry name" value="CheY-like"/>
    <property type="match status" value="1"/>
</dbReference>
<dbReference type="InterPro" id="IPR050595">
    <property type="entry name" value="Bact_response_regulator"/>
</dbReference>
<evidence type="ECO:0000256" key="1">
    <source>
        <dbReference type="ARBA" id="ARBA00022553"/>
    </source>
</evidence>
<dbReference type="InterPro" id="IPR011006">
    <property type="entry name" value="CheY-like_superfamily"/>
</dbReference>
<reference evidence="4" key="1">
    <citation type="submission" date="2021-01" db="EMBL/GenBank/DDBJ databases">
        <title>Modified the classification status of verrucomicrobia.</title>
        <authorList>
            <person name="Feng X."/>
        </authorList>
    </citation>
    <scope>NUCLEOTIDE SEQUENCE</scope>
    <source>
        <strain evidence="4">KCTC 13126</strain>
    </source>
</reference>
<dbReference type="PANTHER" id="PTHR44591">
    <property type="entry name" value="STRESS RESPONSE REGULATOR PROTEIN 1"/>
    <property type="match status" value="1"/>
</dbReference>
<gene>
    <name evidence="4" type="ORF">JIN87_15395</name>
</gene>
<dbReference type="RefSeq" id="WP_200356477.1">
    <property type="nucleotide sequence ID" value="NZ_JAENIL010000028.1"/>
</dbReference>
<dbReference type="GO" id="GO:0000160">
    <property type="term" value="P:phosphorelay signal transduction system"/>
    <property type="evidence" value="ECO:0007669"/>
    <property type="project" value="InterPro"/>
</dbReference>
<dbReference type="Gene3D" id="3.40.50.2300">
    <property type="match status" value="1"/>
</dbReference>
<dbReference type="PROSITE" id="PS50110">
    <property type="entry name" value="RESPONSE_REGULATORY"/>
    <property type="match status" value="1"/>
</dbReference>
<feature type="domain" description="Response regulatory" evidence="3">
    <location>
        <begin position="4"/>
        <end position="120"/>
    </location>
</feature>
<dbReference type="Pfam" id="PF00072">
    <property type="entry name" value="Response_reg"/>
    <property type="match status" value="1"/>
</dbReference>
<proteinExistence type="predicted"/>
<dbReference type="EMBL" id="JAENIL010000028">
    <property type="protein sequence ID" value="MBK1878264.1"/>
    <property type="molecule type" value="Genomic_DNA"/>
</dbReference>
<feature type="modified residue" description="4-aspartylphosphate" evidence="2">
    <location>
        <position position="53"/>
    </location>
</feature>
<name>A0A934RZM7_9BACT</name>
<accession>A0A934RZM7</accession>
<dbReference type="SMART" id="SM00448">
    <property type="entry name" value="REC"/>
    <property type="match status" value="1"/>
</dbReference>
<dbReference type="Proteomes" id="UP000617628">
    <property type="component" value="Unassembled WGS sequence"/>
</dbReference>
<evidence type="ECO:0000259" key="3">
    <source>
        <dbReference type="PROSITE" id="PS50110"/>
    </source>
</evidence>
<keyword evidence="5" id="KW-1185">Reference proteome</keyword>
<evidence type="ECO:0000313" key="5">
    <source>
        <dbReference type="Proteomes" id="UP000617628"/>
    </source>
</evidence>
<evidence type="ECO:0000313" key="4">
    <source>
        <dbReference type="EMBL" id="MBK1878264.1"/>
    </source>
</evidence>
<dbReference type="InterPro" id="IPR001789">
    <property type="entry name" value="Sig_transdc_resp-reg_receiver"/>
</dbReference>
<protein>
    <submittedName>
        <fullName evidence="4">Response regulator</fullName>
    </submittedName>
</protein>
<dbReference type="PANTHER" id="PTHR44591:SF25">
    <property type="entry name" value="CHEMOTAXIS TWO-COMPONENT RESPONSE REGULATOR"/>
    <property type="match status" value="1"/>
</dbReference>
<sequence>MSKTIITVDDAQTMRKMIRFTLQPTGHEIIEAADGAEAFNTLKNKPVDLIITDVNMPNMDGIELTRKLRGTPLHARTPIVLLTTESSPEKKNQGRAAGATGWIVKPFNQQQLLAIVSKVLPN</sequence>
<organism evidence="4 5">
    <name type="scientific">Pelagicoccus mobilis</name>
    <dbReference type="NCBI Taxonomy" id="415221"/>
    <lineage>
        <taxon>Bacteria</taxon>
        <taxon>Pseudomonadati</taxon>
        <taxon>Verrucomicrobiota</taxon>
        <taxon>Opitutia</taxon>
        <taxon>Puniceicoccales</taxon>
        <taxon>Pelagicoccaceae</taxon>
        <taxon>Pelagicoccus</taxon>
    </lineage>
</organism>